<dbReference type="CDD" id="cd07331">
    <property type="entry name" value="M48C_Oma1_like"/>
    <property type="match status" value="1"/>
</dbReference>
<comment type="cofactor">
    <cofactor evidence="6">
        <name>Zn(2+)</name>
        <dbReference type="ChEBI" id="CHEBI:29105"/>
    </cofactor>
    <text evidence="6">Binds 1 zinc ion per subunit.</text>
</comment>
<evidence type="ECO:0000256" key="5">
    <source>
        <dbReference type="ARBA" id="ARBA00023049"/>
    </source>
</evidence>
<evidence type="ECO:0000256" key="6">
    <source>
        <dbReference type="RuleBase" id="RU003983"/>
    </source>
</evidence>
<name>A0A6S6S407_9BACT</name>
<proteinExistence type="inferred from homology"/>
<dbReference type="InterPro" id="IPR001915">
    <property type="entry name" value="Peptidase_M48"/>
</dbReference>
<dbReference type="PANTHER" id="PTHR22726:SF1">
    <property type="entry name" value="METALLOENDOPEPTIDASE OMA1, MITOCHONDRIAL"/>
    <property type="match status" value="1"/>
</dbReference>
<keyword evidence="1 6" id="KW-0645">Protease</keyword>
<dbReference type="EMBL" id="CACVAZ010000004">
    <property type="protein sequence ID" value="CAA6802383.1"/>
    <property type="molecule type" value="Genomic_DNA"/>
</dbReference>
<keyword evidence="5 6" id="KW-0482">Metalloprotease</keyword>
<keyword evidence="3 6" id="KW-0378">Hydrolase</keyword>
<evidence type="ECO:0000256" key="3">
    <source>
        <dbReference type="ARBA" id="ARBA00022801"/>
    </source>
</evidence>
<feature type="domain" description="Peptidase M48" evidence="7">
    <location>
        <begin position="53"/>
        <end position="235"/>
    </location>
</feature>
<dbReference type="GO" id="GO:0004222">
    <property type="term" value="F:metalloendopeptidase activity"/>
    <property type="evidence" value="ECO:0007669"/>
    <property type="project" value="InterPro"/>
</dbReference>
<dbReference type="Gene3D" id="3.30.2010.10">
    <property type="entry name" value="Metalloproteases ('zincins'), catalytic domain"/>
    <property type="match status" value="1"/>
</dbReference>
<comment type="similarity">
    <text evidence="6">Belongs to the peptidase M48 family.</text>
</comment>
<keyword evidence="2" id="KW-0479">Metal-binding</keyword>
<dbReference type="GO" id="GO:0051603">
    <property type="term" value="P:proteolysis involved in protein catabolic process"/>
    <property type="evidence" value="ECO:0007669"/>
    <property type="project" value="TreeGrafter"/>
</dbReference>
<dbReference type="InterPro" id="IPR051156">
    <property type="entry name" value="Mito/Outer_Membr_Metalloprot"/>
</dbReference>
<protein>
    <submittedName>
        <fullName evidence="8">Peptidase M48-like protein</fullName>
    </submittedName>
</protein>
<keyword evidence="4 6" id="KW-0862">Zinc</keyword>
<dbReference type="GO" id="GO:0016020">
    <property type="term" value="C:membrane"/>
    <property type="evidence" value="ECO:0007669"/>
    <property type="project" value="TreeGrafter"/>
</dbReference>
<evidence type="ECO:0000259" key="7">
    <source>
        <dbReference type="Pfam" id="PF01435"/>
    </source>
</evidence>
<gene>
    <name evidence="8" type="ORF">HELGO_WM28068</name>
</gene>
<dbReference type="Pfam" id="PF01435">
    <property type="entry name" value="Peptidase_M48"/>
    <property type="match status" value="1"/>
</dbReference>
<evidence type="ECO:0000256" key="4">
    <source>
        <dbReference type="ARBA" id="ARBA00022833"/>
    </source>
</evidence>
<evidence type="ECO:0000313" key="8">
    <source>
        <dbReference type="EMBL" id="CAA6802383.1"/>
    </source>
</evidence>
<evidence type="ECO:0000256" key="1">
    <source>
        <dbReference type="ARBA" id="ARBA00022670"/>
    </source>
</evidence>
<accession>A0A6S6S407</accession>
<organism evidence="8">
    <name type="scientific">uncultured Sulfurovum sp</name>
    <dbReference type="NCBI Taxonomy" id="269237"/>
    <lineage>
        <taxon>Bacteria</taxon>
        <taxon>Pseudomonadati</taxon>
        <taxon>Campylobacterota</taxon>
        <taxon>Epsilonproteobacteria</taxon>
        <taxon>Campylobacterales</taxon>
        <taxon>Sulfurovaceae</taxon>
        <taxon>Sulfurovum</taxon>
        <taxon>environmental samples</taxon>
    </lineage>
</organism>
<reference evidence="8" key="1">
    <citation type="submission" date="2020-01" db="EMBL/GenBank/DDBJ databases">
        <authorList>
            <person name="Meier V. D."/>
            <person name="Meier V D."/>
        </authorList>
    </citation>
    <scope>NUCLEOTIDE SEQUENCE</scope>
    <source>
        <strain evidence="8">HLG_WM_MAG_02</strain>
    </source>
</reference>
<dbReference type="PANTHER" id="PTHR22726">
    <property type="entry name" value="METALLOENDOPEPTIDASE OMA1"/>
    <property type="match status" value="1"/>
</dbReference>
<dbReference type="GO" id="GO:0046872">
    <property type="term" value="F:metal ion binding"/>
    <property type="evidence" value="ECO:0007669"/>
    <property type="project" value="UniProtKB-KW"/>
</dbReference>
<dbReference type="AlphaFoldDB" id="A0A6S6S407"/>
<sequence>MKKIFTLLLLIISINMGSPLSEEEQETAKRGIETFNKILKKSIISQDKTKLNRIKKVGKEITKHIDKEYEWEFVLVEDEALNAFCFAGGKVLFFTGIFSLIENDDQLAAIMSHEMAHVLLKHGSMRSKAHKLLNIPQKVGKELFGDLLPNDLEEALEDAYEAGKNVGIMMPYAREQEKEADREGIRLMINAKYDPYEAIKLWENIKKLSKDAHKVPNYFSTHPSHDQRISTIQKTIEKSER</sequence>
<evidence type="ECO:0000256" key="2">
    <source>
        <dbReference type="ARBA" id="ARBA00022723"/>
    </source>
</evidence>